<dbReference type="Pfam" id="PF08423">
    <property type="entry name" value="Rad51"/>
    <property type="match status" value="2"/>
</dbReference>
<feature type="transmembrane region" description="Helical" evidence="11">
    <location>
        <begin position="918"/>
        <end position="944"/>
    </location>
</feature>
<evidence type="ECO:0000256" key="3">
    <source>
        <dbReference type="ARBA" id="ARBA00022475"/>
    </source>
</evidence>
<dbReference type="GO" id="GO:0005737">
    <property type="term" value="C:cytoplasm"/>
    <property type="evidence" value="ECO:0007669"/>
    <property type="project" value="TreeGrafter"/>
</dbReference>
<dbReference type="GO" id="GO:0005044">
    <property type="term" value="F:scavenger receptor activity"/>
    <property type="evidence" value="ECO:0007669"/>
    <property type="project" value="TreeGrafter"/>
</dbReference>
<accession>A0AAU9WBQ2</accession>
<reference evidence="13 14" key="1">
    <citation type="submission" date="2022-05" db="EMBL/GenBank/DDBJ databases">
        <authorList>
            <consortium name="Genoscope - CEA"/>
            <person name="William W."/>
        </authorList>
    </citation>
    <scope>NUCLEOTIDE SEQUENCE [LARGE SCALE GENOMIC DNA]</scope>
</reference>
<dbReference type="InterPro" id="IPR020588">
    <property type="entry name" value="RecA_ATP-bd"/>
</dbReference>
<dbReference type="PRINTS" id="PR01609">
    <property type="entry name" value="CD36FAMILY"/>
</dbReference>
<keyword evidence="9" id="KW-0325">Glycoprotein</keyword>
<keyword evidence="5 11" id="KW-1133">Transmembrane helix</keyword>
<evidence type="ECO:0000256" key="6">
    <source>
        <dbReference type="ARBA" id="ARBA00023136"/>
    </source>
</evidence>
<dbReference type="InterPro" id="IPR005428">
    <property type="entry name" value="CD36/SCARB1/SNMP1"/>
</dbReference>
<gene>
    <name evidence="13" type="ORF">PMEA_00003157</name>
</gene>
<dbReference type="GO" id="GO:0006281">
    <property type="term" value="P:DNA repair"/>
    <property type="evidence" value="ECO:0007669"/>
    <property type="project" value="InterPro"/>
</dbReference>
<dbReference type="Proteomes" id="UP001159428">
    <property type="component" value="Unassembled WGS sequence"/>
</dbReference>
<evidence type="ECO:0000256" key="9">
    <source>
        <dbReference type="ARBA" id="ARBA00023180"/>
    </source>
</evidence>
<dbReference type="Gene3D" id="3.40.50.300">
    <property type="entry name" value="P-loop containing nucleotide triphosphate hydrolases"/>
    <property type="match status" value="1"/>
</dbReference>
<dbReference type="InterPro" id="IPR002159">
    <property type="entry name" value="CD36_fam"/>
</dbReference>
<evidence type="ECO:0000313" key="14">
    <source>
        <dbReference type="Proteomes" id="UP001159428"/>
    </source>
</evidence>
<keyword evidence="6 11" id="KW-0472">Membrane</keyword>
<organism evidence="13 14">
    <name type="scientific">Pocillopora meandrina</name>
    <dbReference type="NCBI Taxonomy" id="46732"/>
    <lineage>
        <taxon>Eukaryota</taxon>
        <taxon>Metazoa</taxon>
        <taxon>Cnidaria</taxon>
        <taxon>Anthozoa</taxon>
        <taxon>Hexacorallia</taxon>
        <taxon>Scleractinia</taxon>
        <taxon>Astrocoeniina</taxon>
        <taxon>Pocilloporidae</taxon>
        <taxon>Pocillopora</taxon>
    </lineage>
</organism>
<dbReference type="Pfam" id="PF01130">
    <property type="entry name" value="CD36"/>
    <property type="match status" value="1"/>
</dbReference>
<evidence type="ECO:0000256" key="5">
    <source>
        <dbReference type="ARBA" id="ARBA00022989"/>
    </source>
</evidence>
<dbReference type="InterPro" id="IPR027417">
    <property type="entry name" value="P-loop_NTPase"/>
</dbReference>
<dbReference type="SUPFAM" id="SSF52540">
    <property type="entry name" value="P-loop containing nucleoside triphosphate hydrolases"/>
    <property type="match status" value="1"/>
</dbReference>
<keyword evidence="3" id="KW-1003">Cell membrane</keyword>
<sequence>MFQPSNRLEEPPITNAPCLLLSLRVTRLWSVAPDSAQSVTTFVGQLRANLIERRSVDLLRVSLPNAWKRVVDNFLLMQRELCTFPLASNYLHKLSNAGYITVDDLKDVTPTELNLGIDKEESLKIVQTVRSTKDSSQSWNKKPTISGKHSSSSIPGSTNAFDLLQQEQSAGSIVTFCEKFDDMLGGGVPVGKITEFCGAPGIGKTQIGMQLAVDVQIPDEFGGLDGEAIYIDTEGSFIVERVLDIATAAIRHITNVVQSSDADETERGLLNEALKKFHMESILSRIYVFRCHDYMQLIALSHVLPDFLEEHPKVKLIVVDSIAFHFRHDFDDLALRARLLNGLAQSFIKMACERQLAVVFMNQMTTRVKTTQLGQSHLIPALGESWGHASTIRVVLYWEDNQRFANLYKSPSRQEMIIPFQITADGVRDCFTNKLQQSHKDSKEAHTIGHVIRNMANGEFASKGACCVVGCKKIAFLLTFGILLVIAGVTLYFEMDRYIQNKINDNLVLKPGSSVTKEWINPSVPIYLQFYIFDISNPMEAKQGKRPYLVQKGPYSYREHRPKQNVTWNSNTETVTYNEKMSFVFDAETSCDTCDPFTDIVTTVNIPLVTLAEAAGKLPKIARDAISLIFDGFQEKLYTKRRVQDLLWGYPDPIFKEYNDLRDDLPKFLQEYLPEVPFIIALQQNNTYDGVTSVFTGKTDISMLVHWMDWKGMTKLQVWKTRYANMINGTDGSQFAPGISKDDTLYVFVTQLCRSLYFTHETESDVHGIEALQFTVPSKAFLNATANPDNEGFCTKKCYPSGILDIGVCQPPSPIAIPLFISAPHFYLGDKSLLKPLEGLSPNKADHGTFLNIEPHIGISLWSSKRLQINVKVEPVDGISQTSGIPSMFFPVLYINETATIDSSTAEKLKSQVLSKFTLVHAIELGVVSLGGLLIIIAFILFIVRTLHLRKMRRRMLIGLINRGSETSPLLS</sequence>
<dbReference type="AlphaFoldDB" id="A0AAU9WBQ2"/>
<comment type="subcellular location">
    <subcellularLocation>
        <location evidence="1">Cell membrane</location>
        <topology evidence="1">Multi-pass membrane protein</topology>
    </subcellularLocation>
</comment>
<evidence type="ECO:0000259" key="12">
    <source>
        <dbReference type="PROSITE" id="PS50162"/>
    </source>
</evidence>
<evidence type="ECO:0000256" key="4">
    <source>
        <dbReference type="ARBA" id="ARBA00022692"/>
    </source>
</evidence>
<evidence type="ECO:0000256" key="1">
    <source>
        <dbReference type="ARBA" id="ARBA00004651"/>
    </source>
</evidence>
<dbReference type="CDD" id="cd19492">
    <property type="entry name" value="Rad51C"/>
    <property type="match status" value="1"/>
</dbReference>
<keyword evidence="8" id="KW-0675">Receptor</keyword>
<comment type="similarity">
    <text evidence="2">Belongs to the CD36 family.</text>
</comment>
<protein>
    <recommendedName>
        <fullName evidence="12">RecA family profile 1 domain-containing protein</fullName>
    </recommendedName>
</protein>
<keyword evidence="7" id="KW-1015">Disulfide bond</keyword>
<dbReference type="PANTHER" id="PTHR11923">
    <property type="entry name" value="SCAVENGER RECEPTOR CLASS B TYPE-1 SR-B1"/>
    <property type="match status" value="1"/>
</dbReference>
<evidence type="ECO:0000256" key="11">
    <source>
        <dbReference type="SAM" id="Phobius"/>
    </source>
</evidence>
<evidence type="ECO:0000256" key="7">
    <source>
        <dbReference type="ARBA" id="ARBA00023157"/>
    </source>
</evidence>
<feature type="region of interest" description="Disordered" evidence="10">
    <location>
        <begin position="134"/>
        <end position="153"/>
    </location>
</feature>
<dbReference type="EMBL" id="CALNXJ010000011">
    <property type="protein sequence ID" value="CAH3108148.1"/>
    <property type="molecule type" value="Genomic_DNA"/>
</dbReference>
<feature type="domain" description="RecA family profile 1" evidence="12">
    <location>
        <begin position="169"/>
        <end position="364"/>
    </location>
</feature>
<dbReference type="InterPro" id="IPR013632">
    <property type="entry name" value="Rad51_C"/>
</dbReference>
<dbReference type="PROSITE" id="PS50162">
    <property type="entry name" value="RECA_2"/>
    <property type="match status" value="1"/>
</dbReference>
<dbReference type="GO" id="GO:0140664">
    <property type="term" value="F:ATP-dependent DNA damage sensor activity"/>
    <property type="evidence" value="ECO:0007669"/>
    <property type="project" value="InterPro"/>
</dbReference>
<evidence type="ECO:0000256" key="2">
    <source>
        <dbReference type="ARBA" id="ARBA00010532"/>
    </source>
</evidence>
<dbReference type="GO" id="GO:0005886">
    <property type="term" value="C:plasma membrane"/>
    <property type="evidence" value="ECO:0007669"/>
    <property type="project" value="UniProtKB-SubCell"/>
</dbReference>
<dbReference type="GO" id="GO:0005524">
    <property type="term" value="F:ATP binding"/>
    <property type="evidence" value="ECO:0007669"/>
    <property type="project" value="InterPro"/>
</dbReference>
<proteinExistence type="inferred from homology"/>
<evidence type="ECO:0000256" key="8">
    <source>
        <dbReference type="ARBA" id="ARBA00023170"/>
    </source>
</evidence>
<evidence type="ECO:0000256" key="10">
    <source>
        <dbReference type="SAM" id="MobiDB-lite"/>
    </source>
</evidence>
<dbReference type="PRINTS" id="PR01610">
    <property type="entry name" value="CD36ANTIGEN"/>
</dbReference>
<feature type="compositionally biased region" description="Low complexity" evidence="10">
    <location>
        <begin position="142"/>
        <end position="153"/>
    </location>
</feature>
<keyword evidence="14" id="KW-1185">Reference proteome</keyword>
<comment type="caution">
    <text evidence="13">The sequence shown here is derived from an EMBL/GenBank/DDBJ whole genome shotgun (WGS) entry which is preliminary data.</text>
</comment>
<name>A0AAU9WBQ2_9CNID</name>
<keyword evidence="4 11" id="KW-0812">Transmembrane</keyword>
<dbReference type="PANTHER" id="PTHR11923:SF51">
    <property type="entry name" value="LYSOSOME MEMBRANE PROTEIN 2"/>
    <property type="match status" value="1"/>
</dbReference>
<dbReference type="GO" id="GO:0003677">
    <property type="term" value="F:DNA binding"/>
    <property type="evidence" value="ECO:0007669"/>
    <property type="project" value="InterPro"/>
</dbReference>
<evidence type="ECO:0000313" key="13">
    <source>
        <dbReference type="EMBL" id="CAH3108148.1"/>
    </source>
</evidence>